<dbReference type="PROSITE" id="PS51918">
    <property type="entry name" value="RADICAL_SAM"/>
    <property type="match status" value="1"/>
</dbReference>
<dbReference type="Proteomes" id="UP000017090">
    <property type="component" value="Unassembled WGS sequence"/>
</dbReference>
<dbReference type="InterPro" id="IPR007197">
    <property type="entry name" value="rSAM"/>
</dbReference>
<dbReference type="GO" id="GO:1904047">
    <property type="term" value="F:S-adenosyl-L-methionine binding"/>
    <property type="evidence" value="ECO:0007669"/>
    <property type="project" value="UniProtKB-UniRule"/>
</dbReference>
<feature type="domain" description="Radical SAM core" evidence="9">
    <location>
        <begin position="16"/>
        <end position="213"/>
    </location>
</feature>
<feature type="binding site" evidence="8">
    <location>
        <position position="71"/>
    </location>
    <ligand>
        <name>substrate</name>
    </ligand>
</feature>
<dbReference type="InterPro" id="IPR013785">
    <property type="entry name" value="Aldolase_TIM"/>
</dbReference>
<feature type="binding site" evidence="8">
    <location>
        <position position="73"/>
    </location>
    <ligand>
        <name>S-adenosyl-L-methionine</name>
        <dbReference type="ChEBI" id="CHEBI:59789"/>
    </ligand>
</feature>
<keyword evidence="8" id="KW-0671">Queuosine biosynthesis</keyword>
<feature type="binding site" evidence="8">
    <location>
        <position position="38"/>
    </location>
    <ligand>
        <name>Mg(2+)</name>
        <dbReference type="ChEBI" id="CHEBI:18420"/>
    </ligand>
</feature>
<evidence type="ECO:0000259" key="9">
    <source>
        <dbReference type="PROSITE" id="PS51918"/>
    </source>
</evidence>
<dbReference type="SUPFAM" id="SSF102114">
    <property type="entry name" value="Radical SAM enzymes"/>
    <property type="match status" value="1"/>
</dbReference>
<feature type="binding site" evidence="8">
    <location>
        <position position="25"/>
    </location>
    <ligand>
        <name>substrate</name>
    </ligand>
</feature>
<dbReference type="GO" id="GO:0008616">
    <property type="term" value="P:tRNA queuosine(34) biosynthetic process"/>
    <property type="evidence" value="ECO:0007669"/>
    <property type="project" value="UniProtKB-UniRule"/>
</dbReference>
<keyword evidence="4 8" id="KW-0460">Magnesium</keyword>
<dbReference type="STRING" id="1111454.HMPREF1250_0389"/>
<comment type="function">
    <text evidence="8">Catalyzes the complex heterocyclic radical-mediated conversion of 6-carboxy-5,6,7,8-tetrahydropterin (CPH4) to 7-carboxy-7-deazaguanine (CDG), a step common to the biosynthetic pathways of all 7-deazapurine-containing compounds.</text>
</comment>
<evidence type="ECO:0000256" key="1">
    <source>
        <dbReference type="ARBA" id="ARBA00022485"/>
    </source>
</evidence>
<dbReference type="AlphaFoldDB" id="U7UUJ4"/>
<reference evidence="10 11" key="1">
    <citation type="submission" date="2013-09" db="EMBL/GenBank/DDBJ databases">
        <authorList>
            <person name="Durkin A.S."/>
            <person name="Haft D.R."/>
            <person name="McCorrison J."/>
            <person name="Torralba M."/>
            <person name="Gillis M."/>
            <person name="Haft D.H."/>
            <person name="Methe B."/>
            <person name="Sutton G."/>
            <person name="Nelson K.E."/>
        </authorList>
    </citation>
    <scope>NUCLEOTIDE SEQUENCE [LARGE SCALE GENOMIC DNA]</scope>
    <source>
        <strain evidence="10 11">BV3C16-1</strain>
    </source>
</reference>
<dbReference type="PIRSF" id="PIRSF000370">
    <property type="entry name" value="QueE"/>
    <property type="match status" value="1"/>
</dbReference>
<protein>
    <recommendedName>
        <fullName evidence="8">7-carboxy-7-deazaguanine synthase</fullName>
        <shortName evidence="8">CDG synthase</shortName>
        <ecNumber evidence="8">4.3.99.3</ecNumber>
    </recommendedName>
    <alternativeName>
        <fullName evidence="8">Queuosine biosynthesis protein QueE</fullName>
    </alternativeName>
</protein>
<dbReference type="RefSeq" id="WP_023052564.1">
    <property type="nucleotide sequence ID" value="NZ_AWXA01000003.1"/>
</dbReference>
<dbReference type="CDD" id="cd01335">
    <property type="entry name" value="Radical_SAM"/>
    <property type="match status" value="1"/>
</dbReference>
<gene>
    <name evidence="8" type="primary">queE</name>
    <name evidence="10" type="ORF">HMPREF1250_0389</name>
</gene>
<comment type="cofactor">
    <cofactor evidence="8">
        <name>Mg(2+)</name>
        <dbReference type="ChEBI" id="CHEBI:18420"/>
    </cofactor>
</comment>
<dbReference type="GO" id="GO:0051539">
    <property type="term" value="F:4 iron, 4 sulfur cluster binding"/>
    <property type="evidence" value="ECO:0007669"/>
    <property type="project" value="UniProtKB-UniRule"/>
</dbReference>
<comment type="catalytic activity">
    <reaction evidence="8">
        <text>6-carboxy-5,6,7,8-tetrahydropterin + H(+) = 7-carboxy-7-carbaguanine + NH4(+)</text>
        <dbReference type="Rhea" id="RHEA:27974"/>
        <dbReference type="ChEBI" id="CHEBI:15378"/>
        <dbReference type="ChEBI" id="CHEBI:28938"/>
        <dbReference type="ChEBI" id="CHEBI:61032"/>
        <dbReference type="ChEBI" id="CHEBI:61036"/>
        <dbReference type="EC" id="4.3.99.3"/>
    </reaction>
</comment>
<comment type="caution">
    <text evidence="8">Lacks conserved residue(s) required for the propagation of feature annotation.</text>
</comment>
<feature type="binding site" evidence="8">
    <location>
        <begin position="35"/>
        <end position="37"/>
    </location>
    <ligand>
        <name>S-adenosyl-L-methionine</name>
        <dbReference type="ChEBI" id="CHEBI:59789"/>
    </ligand>
</feature>
<dbReference type="eggNOG" id="COG0602">
    <property type="taxonomic scope" value="Bacteria"/>
</dbReference>
<dbReference type="PATRIC" id="fig|1111454.3.peg.39"/>
<dbReference type="InterPro" id="IPR058240">
    <property type="entry name" value="rSAM_sf"/>
</dbReference>
<comment type="similarity">
    <text evidence="8">Belongs to the radical SAM superfamily. 7-carboxy-7-deazaguanine synthase family.</text>
</comment>
<evidence type="ECO:0000256" key="4">
    <source>
        <dbReference type="ARBA" id="ARBA00022842"/>
    </source>
</evidence>
<dbReference type="GO" id="GO:0000287">
    <property type="term" value="F:magnesium ion binding"/>
    <property type="evidence" value="ECO:0007669"/>
    <property type="project" value="UniProtKB-UniRule"/>
</dbReference>
<dbReference type="OrthoDB" id="9792276at2"/>
<dbReference type="Gene3D" id="3.20.20.70">
    <property type="entry name" value="Aldolase class I"/>
    <property type="match status" value="1"/>
</dbReference>
<evidence type="ECO:0000313" key="11">
    <source>
        <dbReference type="Proteomes" id="UP000017090"/>
    </source>
</evidence>
<keyword evidence="11" id="KW-1185">Reference proteome</keyword>
<dbReference type="InterPro" id="IPR023868">
    <property type="entry name" value="7-CO-7-deazaGua_synth_put_Clo"/>
</dbReference>
<proteinExistence type="inferred from homology"/>
<evidence type="ECO:0000313" key="10">
    <source>
        <dbReference type="EMBL" id="ERT62574.1"/>
    </source>
</evidence>
<comment type="cofactor">
    <cofactor evidence="8">
        <name>[4Fe-4S] cluster</name>
        <dbReference type="ChEBI" id="CHEBI:49883"/>
    </cofactor>
    <text evidence="8">Binds 1 [4Fe-4S] cluster. The cluster is coordinated with 3 cysteines and an exchangeable S-adenosyl-L-methionine.</text>
</comment>
<comment type="caution">
    <text evidence="10">The sequence shown here is derived from an EMBL/GenBank/DDBJ whole genome shotgun (WGS) entry which is preliminary data.</text>
</comment>
<keyword evidence="7 8" id="KW-0456">Lyase</keyword>
<dbReference type="Pfam" id="PF04055">
    <property type="entry name" value="Radical_SAM"/>
    <property type="match status" value="1"/>
</dbReference>
<dbReference type="SFLD" id="SFLDS00029">
    <property type="entry name" value="Radical_SAM"/>
    <property type="match status" value="1"/>
</dbReference>
<dbReference type="InterPro" id="IPR024924">
    <property type="entry name" value="7-CO-7-deazaguanine_synth-like"/>
</dbReference>
<evidence type="ECO:0000256" key="6">
    <source>
        <dbReference type="ARBA" id="ARBA00023014"/>
    </source>
</evidence>
<feature type="binding site" evidence="8">
    <location>
        <position position="29"/>
    </location>
    <ligand>
        <name>[4Fe-4S] cluster</name>
        <dbReference type="ChEBI" id="CHEBI:49883"/>
        <note>4Fe-4S-S-AdoMet</note>
    </ligand>
</feature>
<dbReference type="EMBL" id="AWXA01000003">
    <property type="protein sequence ID" value="ERT62574.1"/>
    <property type="molecule type" value="Genomic_DNA"/>
</dbReference>
<evidence type="ECO:0000256" key="2">
    <source>
        <dbReference type="ARBA" id="ARBA00022691"/>
    </source>
</evidence>
<name>U7UUJ4_9FIRM</name>
<keyword evidence="1 8" id="KW-0004">4Fe-4S</keyword>
<keyword evidence="5 8" id="KW-0408">Iron</keyword>
<keyword evidence="3 8" id="KW-0479">Metal-binding</keyword>
<dbReference type="UniPathway" id="UPA00391"/>
<dbReference type="EC" id="4.3.99.3" evidence="8"/>
<dbReference type="GO" id="GO:0016840">
    <property type="term" value="F:carbon-nitrogen lyase activity"/>
    <property type="evidence" value="ECO:0007669"/>
    <property type="project" value="UniProtKB-UniRule"/>
</dbReference>
<comment type="cofactor">
    <cofactor evidence="8">
        <name>S-adenosyl-L-methionine</name>
        <dbReference type="ChEBI" id="CHEBI:59789"/>
    </cofactor>
    <text evidence="8">Binds 1 S-adenosyl-L-methionine per subunit.</text>
</comment>
<keyword evidence="2 8" id="KW-0949">S-adenosyl-L-methionine</keyword>
<comment type="subunit">
    <text evidence="8">Homodimer.</text>
</comment>
<feature type="binding site" evidence="8">
    <location>
        <position position="33"/>
    </location>
    <ligand>
        <name>[4Fe-4S] cluster</name>
        <dbReference type="ChEBI" id="CHEBI:49883"/>
        <note>4Fe-4S-S-AdoMet</note>
    </ligand>
</feature>
<dbReference type="PANTHER" id="PTHR42836">
    <property type="entry name" value="7-CARBOXY-7-DEAZAGUANINE SYNTHASE"/>
    <property type="match status" value="1"/>
</dbReference>
<dbReference type="PANTHER" id="PTHR42836:SF1">
    <property type="entry name" value="7-CARBOXY-7-DEAZAGUANINE SYNTHASE"/>
    <property type="match status" value="1"/>
</dbReference>
<feature type="binding site" evidence="8">
    <location>
        <position position="36"/>
    </location>
    <ligand>
        <name>[4Fe-4S] cluster</name>
        <dbReference type="ChEBI" id="CHEBI:49883"/>
        <note>4Fe-4S-S-AdoMet</note>
    </ligand>
</feature>
<dbReference type="NCBIfam" id="TIGR03963">
    <property type="entry name" value="rSAM_QueE_Clost"/>
    <property type="match status" value="1"/>
</dbReference>
<organism evidence="10 11">
    <name type="scientific">Megasphaera vaginalis</name>
    <name type="common">ex Srinivasan et al. 2021</name>
    <dbReference type="NCBI Taxonomy" id="1111454"/>
    <lineage>
        <taxon>Bacteria</taxon>
        <taxon>Bacillati</taxon>
        <taxon>Bacillota</taxon>
        <taxon>Negativicutes</taxon>
        <taxon>Veillonellales</taxon>
        <taxon>Veillonellaceae</taxon>
        <taxon>Megasphaera</taxon>
    </lineage>
</organism>
<evidence type="ECO:0000256" key="5">
    <source>
        <dbReference type="ARBA" id="ARBA00023004"/>
    </source>
</evidence>
<comment type="pathway">
    <text evidence="8">Purine metabolism; 7-cyano-7-deazaguanine biosynthesis.</text>
</comment>
<keyword evidence="6 8" id="KW-0411">Iron-sulfur</keyword>
<evidence type="ECO:0000256" key="8">
    <source>
        <dbReference type="HAMAP-Rule" id="MF_00917"/>
    </source>
</evidence>
<feature type="binding site" evidence="8">
    <location>
        <begin position="10"/>
        <end position="12"/>
    </location>
    <ligand>
        <name>substrate</name>
    </ligand>
</feature>
<accession>U7UUJ4</accession>
<evidence type="ECO:0000256" key="3">
    <source>
        <dbReference type="ARBA" id="ARBA00022723"/>
    </source>
</evidence>
<sequence>MQVAEKFISINGEGPRAGALAVFIRFQGCNLACSYCDTRWANEADCPYEELTPEAITDYVLAAGVTNVTLTGGEPLLQEEMATLLQLFDRRTSCQVEVETNGAVPLAPFCTAGRPYFTLDYKLAGSGCEERMVLENFACLRPGDAVKFVASTEEDLKRAGEVIRRHELTERCTVYISPVFGRIDPKRIVRYMSRERWNGVRLQLQLHKMIWPPDMRGV</sequence>
<evidence type="ECO:0000256" key="7">
    <source>
        <dbReference type="ARBA" id="ARBA00023239"/>
    </source>
</evidence>
<dbReference type="HAMAP" id="MF_00917">
    <property type="entry name" value="QueE"/>
    <property type="match status" value="1"/>
</dbReference>